<dbReference type="EMBL" id="QORN01000054">
    <property type="protein sequence ID" value="MBD5807493.1"/>
    <property type="molecule type" value="Genomic_DNA"/>
</dbReference>
<name>A0ABR8P9X3_9LACO</name>
<dbReference type="PANTHER" id="PTHR10953">
    <property type="entry name" value="UBIQUITIN-ACTIVATING ENZYME E1"/>
    <property type="match status" value="1"/>
</dbReference>
<dbReference type="SUPFAM" id="SSF69572">
    <property type="entry name" value="Activating enzymes of the ubiquitin-like proteins"/>
    <property type="match status" value="1"/>
</dbReference>
<organism evidence="2 3">
    <name type="scientific">Limosilactobacillus walteri</name>
    <dbReference type="NCBI Taxonomy" id="2268022"/>
    <lineage>
        <taxon>Bacteria</taxon>
        <taxon>Bacillati</taxon>
        <taxon>Bacillota</taxon>
        <taxon>Bacilli</taxon>
        <taxon>Lactobacillales</taxon>
        <taxon>Lactobacillaceae</taxon>
        <taxon>Limosilactobacillus</taxon>
    </lineage>
</organism>
<protein>
    <submittedName>
        <fullName evidence="2">HesA/MoeB/ThiF family protein</fullName>
    </submittedName>
</protein>
<dbReference type="Proteomes" id="UP000704341">
    <property type="component" value="Unassembled WGS sequence"/>
</dbReference>
<comment type="caution">
    <text evidence="2">The sequence shown here is derived from an EMBL/GenBank/DDBJ whole genome shotgun (WGS) entry which is preliminary data.</text>
</comment>
<sequence>MNRYDRQERVYQIGQAGQEKISQATIMIVGTGALGSYAAEQLVRAGVRSLILVDPDTVEITNLQRQALFTEEDANQARLKAEALRDHLTKINSNCRITAIPAPLTPDIIDDYSFNLCLDCLDNYHARDLLNKLSLTAKFDYIFASCAGTYGNVMPISATTHPCLNCLFPNLNDLLENDCDLIGVNTALVPLVAGLQVSLALHYLIDKASLNFNELITVDNWSMAFMKFKVNKNPQCPSCSIPKQNYQDTEPLSGLHMLCGENAYYTVNEKAVSFTHLHELLTAKHVPLKTNRMFLHFKWQNRPVSIFKNGKIIMYNLPNSKAAQQQLRSLDQLMKEDVQ</sequence>
<keyword evidence="3" id="KW-1185">Reference proteome</keyword>
<evidence type="ECO:0000313" key="3">
    <source>
        <dbReference type="Proteomes" id="UP000704341"/>
    </source>
</evidence>
<dbReference type="PANTHER" id="PTHR10953:SF102">
    <property type="entry name" value="ADENYLYLTRANSFERASE AND SULFURTRANSFERASE MOCS3"/>
    <property type="match status" value="1"/>
</dbReference>
<dbReference type="InterPro" id="IPR035985">
    <property type="entry name" value="Ubiquitin-activating_enz"/>
</dbReference>
<evidence type="ECO:0000313" key="2">
    <source>
        <dbReference type="EMBL" id="MBD5807493.1"/>
    </source>
</evidence>
<reference evidence="2 3" key="1">
    <citation type="submission" date="2018-07" db="EMBL/GenBank/DDBJ databases">
        <title>Phylogenomic Insights into understanding Host Adaptation of Lactobacillus reuteri by a novel species, Lactobacillus spp. M31.</title>
        <authorList>
            <person name="Sharma S."/>
            <person name="Patil P."/>
            <person name="Korpole S."/>
            <person name="Patil P.B."/>
        </authorList>
    </citation>
    <scope>NUCLEOTIDE SEQUENCE [LARGE SCALE GENOMIC DNA]</scope>
    <source>
        <strain evidence="2 3">M31</strain>
    </source>
</reference>
<proteinExistence type="predicted"/>
<evidence type="ECO:0000259" key="1">
    <source>
        <dbReference type="Pfam" id="PF00899"/>
    </source>
</evidence>
<dbReference type="Pfam" id="PF00899">
    <property type="entry name" value="ThiF"/>
    <property type="match status" value="1"/>
</dbReference>
<feature type="domain" description="THIF-type NAD/FAD binding fold" evidence="1">
    <location>
        <begin position="4"/>
        <end position="237"/>
    </location>
</feature>
<dbReference type="InterPro" id="IPR000594">
    <property type="entry name" value="ThiF_NAD_FAD-bd"/>
</dbReference>
<dbReference type="CDD" id="cd00757">
    <property type="entry name" value="ThiF_MoeB_HesA_family"/>
    <property type="match status" value="1"/>
</dbReference>
<accession>A0ABR8P9X3</accession>
<dbReference type="RefSeq" id="WP_191668634.1">
    <property type="nucleotide sequence ID" value="NZ_QORN01000054.1"/>
</dbReference>
<dbReference type="InterPro" id="IPR045886">
    <property type="entry name" value="ThiF/MoeB/HesA"/>
</dbReference>
<dbReference type="Gene3D" id="3.40.50.720">
    <property type="entry name" value="NAD(P)-binding Rossmann-like Domain"/>
    <property type="match status" value="1"/>
</dbReference>
<gene>
    <name evidence="2" type="ORF">DTK66_10415</name>
</gene>